<feature type="compositionally biased region" description="Basic and acidic residues" evidence="1">
    <location>
        <begin position="141"/>
        <end position="152"/>
    </location>
</feature>
<reference evidence="2 3" key="1">
    <citation type="submission" date="2018-05" db="EMBL/GenBank/DDBJ databases">
        <title>Draft genome sequence of Scytalidium lignicola DSM 105466, a ubiquitous saprotrophic fungus.</title>
        <authorList>
            <person name="Buettner E."/>
            <person name="Gebauer A.M."/>
            <person name="Hofrichter M."/>
            <person name="Liers C."/>
            <person name="Kellner H."/>
        </authorList>
    </citation>
    <scope>NUCLEOTIDE SEQUENCE [LARGE SCALE GENOMIC DNA]</scope>
    <source>
        <strain evidence="2 3">DSM 105466</strain>
    </source>
</reference>
<accession>A0A3E2GT39</accession>
<dbReference type="OrthoDB" id="5409998at2759"/>
<dbReference type="AlphaFoldDB" id="A0A3E2GT39"/>
<gene>
    <name evidence="2" type="ORF">B7463_g12004</name>
</gene>
<feature type="region of interest" description="Disordered" evidence="1">
    <location>
        <begin position="210"/>
        <end position="247"/>
    </location>
</feature>
<feature type="non-terminal residue" evidence="2">
    <location>
        <position position="1"/>
    </location>
</feature>
<name>A0A3E2GT39_SCYLI</name>
<organism evidence="2 3">
    <name type="scientific">Scytalidium lignicola</name>
    <name type="common">Hyphomycete</name>
    <dbReference type="NCBI Taxonomy" id="5539"/>
    <lineage>
        <taxon>Eukaryota</taxon>
        <taxon>Fungi</taxon>
        <taxon>Dikarya</taxon>
        <taxon>Ascomycota</taxon>
        <taxon>Pezizomycotina</taxon>
        <taxon>Leotiomycetes</taxon>
        <taxon>Leotiomycetes incertae sedis</taxon>
        <taxon>Scytalidium</taxon>
    </lineage>
</organism>
<feature type="compositionally biased region" description="Basic and acidic residues" evidence="1">
    <location>
        <begin position="187"/>
        <end position="198"/>
    </location>
</feature>
<dbReference type="OMA" id="QADGMDF"/>
<feature type="region of interest" description="Disordered" evidence="1">
    <location>
        <begin position="165"/>
        <end position="198"/>
    </location>
</feature>
<feature type="compositionally biased region" description="Polar residues" evidence="1">
    <location>
        <begin position="230"/>
        <end position="247"/>
    </location>
</feature>
<dbReference type="Proteomes" id="UP000258309">
    <property type="component" value="Unassembled WGS sequence"/>
</dbReference>
<feature type="region of interest" description="Disordered" evidence="1">
    <location>
        <begin position="286"/>
        <end position="308"/>
    </location>
</feature>
<feature type="non-terminal residue" evidence="2">
    <location>
        <position position="364"/>
    </location>
</feature>
<protein>
    <submittedName>
        <fullName evidence="2">Uncharacterized protein</fullName>
    </submittedName>
</protein>
<dbReference type="EMBL" id="NCSJ02000463">
    <property type="protein sequence ID" value="RFU24334.1"/>
    <property type="molecule type" value="Genomic_DNA"/>
</dbReference>
<evidence type="ECO:0000313" key="3">
    <source>
        <dbReference type="Proteomes" id="UP000258309"/>
    </source>
</evidence>
<feature type="region of interest" description="Disordered" evidence="1">
    <location>
        <begin position="125"/>
        <end position="152"/>
    </location>
</feature>
<evidence type="ECO:0000313" key="2">
    <source>
        <dbReference type="EMBL" id="RFU24334.1"/>
    </source>
</evidence>
<dbReference type="STRING" id="5539.A0A3E2GT39"/>
<proteinExistence type="predicted"/>
<keyword evidence="3" id="KW-1185">Reference proteome</keyword>
<evidence type="ECO:0000256" key="1">
    <source>
        <dbReference type="SAM" id="MobiDB-lite"/>
    </source>
</evidence>
<sequence>MPPTERIKHPLAILQSMINGILIETGKALRASDKDSGKTLSQANARLRSTIPSAIDNFHQALDEIESNIVRAKAVLTRDLEELRAKRLAADNLVTQPPEDTATTENAKAVEEPTTTEVVVNDTLSIQQPLIEENNISGKPQEAEPSMKDIGHEGEGNLEVAATSGAENTQPVQPAPSDAVGLGIDTGEEKHDDVGQQTDEQHDILNELFDMDGNNHAGDSSLSYDGMDFSLQSTDTANNDQTQDQSQLQNHSFDLSTFGDASQGNNIAMESTHNHDALNLNDAPVLQDTASGDRGETADKQNLFGLGENTNGTDAMNIDFDTNMVGGDDSMFDDLFFNTEDNNNLSGGGGNGGEFDDAFFGLDN</sequence>
<comment type="caution">
    <text evidence="2">The sequence shown here is derived from an EMBL/GenBank/DDBJ whole genome shotgun (WGS) entry which is preliminary data.</text>
</comment>
<feature type="compositionally biased region" description="Polar residues" evidence="1">
    <location>
        <begin position="125"/>
        <end position="138"/>
    </location>
</feature>